<name>A0A166BGX4_METOA</name>
<dbReference type="EMBL" id="LWMU01000052">
    <property type="protein sequence ID" value="KZX13332.1"/>
    <property type="molecule type" value="Genomic_DNA"/>
</dbReference>
<keyword evidence="3" id="KW-1185">Reference proteome</keyword>
<accession>A0A166BGX4</accession>
<dbReference type="AlphaFoldDB" id="A0A166BGX4"/>
<reference evidence="3" key="1">
    <citation type="journal article" date="2016" name="Genome Announc.">
        <title>Draft Genome Sequences of Methanobrevibacter curvatus DSM11111, Methanobrevibacter cuticularis DSM11139, Methanobrevibacter filiformis DSM11501, and Methanobrevibacter oralis DSM7256.</title>
        <authorList>
            <person name="Poehlein A."/>
            <person name="Seedorf H."/>
        </authorList>
    </citation>
    <scope>NUCLEOTIDE SEQUENCE [LARGE SCALE GENOMIC DNA]</scope>
    <source>
        <strain evidence="3">DSM 7256 / JCM 30027 / ZR</strain>
    </source>
</reference>
<evidence type="ECO:0000313" key="3">
    <source>
        <dbReference type="Proteomes" id="UP000077428"/>
    </source>
</evidence>
<protein>
    <recommendedName>
        <fullName evidence="4">Hydrogenase subunit EhbG</fullName>
    </recommendedName>
</protein>
<keyword evidence="1" id="KW-1133">Transmembrane helix</keyword>
<keyword evidence="1" id="KW-0812">Transmembrane</keyword>
<evidence type="ECO:0000313" key="2">
    <source>
        <dbReference type="EMBL" id="KZX13332.1"/>
    </source>
</evidence>
<feature type="transmembrane region" description="Helical" evidence="1">
    <location>
        <begin position="36"/>
        <end position="69"/>
    </location>
</feature>
<sequence>MKLYDQIFDVVKQFRKLFSPGQVTNVDVSGSITSEIFIIVSLLLSALLLRHISILLAGLVSLILAIVLITNIPLISKFKIEQDDSLEKMLFYAVVVLGVIVLFVYWGGNFV</sequence>
<dbReference type="Proteomes" id="UP000077428">
    <property type="component" value="Unassembled WGS sequence"/>
</dbReference>
<feature type="transmembrane region" description="Helical" evidence="1">
    <location>
        <begin position="90"/>
        <end position="108"/>
    </location>
</feature>
<proteinExistence type="predicted"/>
<dbReference type="OrthoDB" id="71397at2157"/>
<keyword evidence="1" id="KW-0472">Membrane</keyword>
<dbReference type="RefSeq" id="WP_042691838.1">
    <property type="nucleotide sequence ID" value="NZ_CABMAB010000003.1"/>
</dbReference>
<organism evidence="2 3">
    <name type="scientific">Methanobrevibacter oralis</name>
    <dbReference type="NCBI Taxonomy" id="66851"/>
    <lineage>
        <taxon>Archaea</taxon>
        <taxon>Methanobacteriati</taxon>
        <taxon>Methanobacteriota</taxon>
        <taxon>Methanomada group</taxon>
        <taxon>Methanobacteria</taxon>
        <taxon>Methanobacteriales</taxon>
        <taxon>Methanobacteriaceae</taxon>
        <taxon>Methanobrevibacter</taxon>
    </lineage>
</organism>
<dbReference type="PATRIC" id="fig|66851.6.peg.773"/>
<comment type="caution">
    <text evidence="2">The sequence shown here is derived from an EMBL/GenBank/DDBJ whole genome shotgun (WGS) entry which is preliminary data.</text>
</comment>
<dbReference type="STRING" id="66851.MBORA_07030"/>
<evidence type="ECO:0008006" key="4">
    <source>
        <dbReference type="Google" id="ProtNLM"/>
    </source>
</evidence>
<gene>
    <name evidence="2" type="ORF">MBORA_07030</name>
</gene>
<evidence type="ECO:0000256" key="1">
    <source>
        <dbReference type="SAM" id="Phobius"/>
    </source>
</evidence>